<protein>
    <submittedName>
        <fullName evidence="1">LysR family transcriptional regulator</fullName>
    </submittedName>
</protein>
<evidence type="ECO:0000313" key="1">
    <source>
        <dbReference type="EMBL" id="AOV17708.1"/>
    </source>
</evidence>
<evidence type="ECO:0000313" key="2">
    <source>
        <dbReference type="Proteomes" id="UP000095342"/>
    </source>
</evidence>
<dbReference type="EMBL" id="CP017448">
    <property type="protein sequence ID" value="AOV17708.1"/>
    <property type="molecule type" value="Genomic_DNA"/>
</dbReference>
<dbReference type="AlphaFoldDB" id="A0A1D8K9P9"/>
<dbReference type="KEGG" id="aaeo:BJI67_12160"/>
<dbReference type="RefSeq" id="WP_070073246.1">
    <property type="nucleotide sequence ID" value="NZ_CP017448.1"/>
</dbReference>
<sequence>MSEARPRIRILRGRDIAIGPGKADLLQAIDATGSISSAARQMDMSYRRAWLLVDTMNQCFVTPLVDTAVGGSGGGGARLTPLGLEVLQRYRAMETNAAAAIADDAARLNACLKPLED</sequence>
<gene>
    <name evidence="1" type="ORF">BJI67_12160</name>
</gene>
<accession>A0A1D8K9P9</accession>
<dbReference type="PANTHER" id="PTHR30432">
    <property type="entry name" value="TRANSCRIPTIONAL REGULATOR MODE"/>
    <property type="match status" value="1"/>
</dbReference>
<proteinExistence type="predicted"/>
<organism evidence="1 2">
    <name type="scientific">Acidihalobacter aeolianus</name>
    <dbReference type="NCBI Taxonomy" id="2792603"/>
    <lineage>
        <taxon>Bacteria</taxon>
        <taxon>Pseudomonadati</taxon>
        <taxon>Pseudomonadota</taxon>
        <taxon>Gammaproteobacteria</taxon>
        <taxon>Chromatiales</taxon>
        <taxon>Ectothiorhodospiraceae</taxon>
        <taxon>Acidihalobacter</taxon>
    </lineage>
</organism>
<name>A0A1D8K9P9_9GAMM</name>
<dbReference type="PANTHER" id="PTHR30432:SF1">
    <property type="entry name" value="DNA-BINDING TRANSCRIPTIONAL DUAL REGULATOR MODE"/>
    <property type="match status" value="1"/>
</dbReference>
<dbReference type="InterPro" id="IPR036388">
    <property type="entry name" value="WH-like_DNA-bd_sf"/>
</dbReference>
<keyword evidence="2" id="KW-1185">Reference proteome</keyword>
<dbReference type="Gene3D" id="1.10.10.10">
    <property type="entry name" value="Winged helix-like DNA-binding domain superfamily/Winged helix DNA-binding domain"/>
    <property type="match status" value="1"/>
</dbReference>
<dbReference type="InterPro" id="IPR036390">
    <property type="entry name" value="WH_DNA-bd_sf"/>
</dbReference>
<reference evidence="1 2" key="1">
    <citation type="submission" date="2016-09" db="EMBL/GenBank/DDBJ databases">
        <title>Acidihalobacter prosperus V6 (DSM14174).</title>
        <authorList>
            <person name="Khaleque H.N."/>
            <person name="Ramsay J.P."/>
            <person name="Murphy R.J.T."/>
            <person name="Kaksonen A.H."/>
            <person name="Boxall N.J."/>
            <person name="Watkin E.L.J."/>
        </authorList>
    </citation>
    <scope>NUCLEOTIDE SEQUENCE [LARGE SCALE GENOMIC DNA]</scope>
    <source>
        <strain evidence="1 2">V6</strain>
    </source>
</reference>
<dbReference type="Proteomes" id="UP000095342">
    <property type="component" value="Chromosome"/>
</dbReference>
<dbReference type="SUPFAM" id="SSF46785">
    <property type="entry name" value="Winged helix' DNA-binding domain"/>
    <property type="match status" value="1"/>
</dbReference>
<dbReference type="InterPro" id="IPR051815">
    <property type="entry name" value="Molybdate_resp_trans_reg"/>
</dbReference>